<organism evidence="1">
    <name type="scientific">Anguilla anguilla</name>
    <name type="common">European freshwater eel</name>
    <name type="synonym">Muraena anguilla</name>
    <dbReference type="NCBI Taxonomy" id="7936"/>
    <lineage>
        <taxon>Eukaryota</taxon>
        <taxon>Metazoa</taxon>
        <taxon>Chordata</taxon>
        <taxon>Craniata</taxon>
        <taxon>Vertebrata</taxon>
        <taxon>Euteleostomi</taxon>
        <taxon>Actinopterygii</taxon>
        <taxon>Neopterygii</taxon>
        <taxon>Teleostei</taxon>
        <taxon>Anguilliformes</taxon>
        <taxon>Anguillidae</taxon>
        <taxon>Anguilla</taxon>
    </lineage>
</organism>
<sequence length="15" mass="1706">MQKQIAKNCLNKESA</sequence>
<reference evidence="1" key="2">
    <citation type="journal article" date="2015" name="Fish Shellfish Immunol.">
        <title>Early steps in the European eel (Anguilla anguilla)-Vibrio vulnificus interaction in the gills: Role of the RtxA13 toxin.</title>
        <authorList>
            <person name="Callol A."/>
            <person name="Pajuelo D."/>
            <person name="Ebbesson L."/>
            <person name="Teles M."/>
            <person name="MacKenzie S."/>
            <person name="Amaro C."/>
        </authorList>
    </citation>
    <scope>NUCLEOTIDE SEQUENCE</scope>
</reference>
<protein>
    <submittedName>
        <fullName evidence="1">Uncharacterized protein</fullName>
    </submittedName>
</protein>
<proteinExistence type="predicted"/>
<reference evidence="1" key="1">
    <citation type="submission" date="2014-11" db="EMBL/GenBank/DDBJ databases">
        <authorList>
            <person name="Amaro Gonzalez C."/>
        </authorList>
    </citation>
    <scope>NUCLEOTIDE SEQUENCE</scope>
</reference>
<accession>A0A0E9V3T9</accession>
<dbReference type="EMBL" id="GBXM01035906">
    <property type="protein sequence ID" value="JAH72671.1"/>
    <property type="molecule type" value="Transcribed_RNA"/>
</dbReference>
<name>A0A0E9V3T9_ANGAN</name>
<evidence type="ECO:0000313" key="1">
    <source>
        <dbReference type="EMBL" id="JAH72671.1"/>
    </source>
</evidence>